<evidence type="ECO:0000313" key="4">
    <source>
        <dbReference type="Proteomes" id="UP000294558"/>
    </source>
</evidence>
<organism evidence="3 4">
    <name type="scientific">Ilumatobacter fluminis</name>
    <dbReference type="NCBI Taxonomy" id="467091"/>
    <lineage>
        <taxon>Bacteria</taxon>
        <taxon>Bacillati</taxon>
        <taxon>Actinomycetota</taxon>
        <taxon>Acidimicrobiia</taxon>
        <taxon>Acidimicrobiales</taxon>
        <taxon>Ilumatobacteraceae</taxon>
        <taxon>Ilumatobacter</taxon>
    </lineage>
</organism>
<dbReference type="EMBL" id="SOAU01000001">
    <property type="protein sequence ID" value="TDT16140.1"/>
    <property type="molecule type" value="Genomic_DNA"/>
</dbReference>
<dbReference type="PANTHER" id="PTHR43031:SF1">
    <property type="entry name" value="PYRIDINE NUCLEOTIDE-DISULPHIDE OXIDOREDUCTASE"/>
    <property type="match status" value="1"/>
</dbReference>
<dbReference type="PROSITE" id="PS51257">
    <property type="entry name" value="PROKAR_LIPOPROTEIN"/>
    <property type="match status" value="1"/>
</dbReference>
<dbReference type="InterPro" id="IPR036873">
    <property type="entry name" value="Rhodanese-like_dom_sf"/>
</dbReference>
<dbReference type="CDD" id="cd00158">
    <property type="entry name" value="RHOD"/>
    <property type="match status" value="1"/>
</dbReference>
<dbReference type="PANTHER" id="PTHR43031">
    <property type="entry name" value="FAD-DEPENDENT OXIDOREDUCTASE"/>
    <property type="match status" value="1"/>
</dbReference>
<accession>A0A4R7HZ99</accession>
<gene>
    <name evidence="3" type="ORF">BDK89_1722</name>
</gene>
<evidence type="ECO:0000259" key="2">
    <source>
        <dbReference type="PROSITE" id="PS50206"/>
    </source>
</evidence>
<dbReference type="InterPro" id="IPR001763">
    <property type="entry name" value="Rhodanese-like_dom"/>
</dbReference>
<proteinExistence type="predicted"/>
<dbReference type="Pfam" id="PF00581">
    <property type="entry name" value="Rhodanese"/>
    <property type="match status" value="1"/>
</dbReference>
<reference evidence="3 4" key="1">
    <citation type="submission" date="2019-03" db="EMBL/GenBank/DDBJ databases">
        <title>Sequencing the genomes of 1000 actinobacteria strains.</title>
        <authorList>
            <person name="Klenk H.-P."/>
        </authorList>
    </citation>
    <scope>NUCLEOTIDE SEQUENCE [LARGE SCALE GENOMIC DNA]</scope>
    <source>
        <strain evidence="3 4">DSM 18936</strain>
    </source>
</reference>
<dbReference type="SUPFAM" id="SSF52821">
    <property type="entry name" value="Rhodanese/Cell cycle control phosphatase"/>
    <property type="match status" value="1"/>
</dbReference>
<dbReference type="InterPro" id="IPR050229">
    <property type="entry name" value="GlpE_sulfurtransferase"/>
</dbReference>
<keyword evidence="4" id="KW-1185">Reference proteome</keyword>
<evidence type="ECO:0000256" key="1">
    <source>
        <dbReference type="SAM" id="MobiDB-lite"/>
    </source>
</evidence>
<dbReference type="PROSITE" id="PS50206">
    <property type="entry name" value="RHODANESE_3"/>
    <property type="match status" value="1"/>
</dbReference>
<name>A0A4R7HZ99_9ACTN</name>
<dbReference type="Proteomes" id="UP000294558">
    <property type="component" value="Unassembled WGS sequence"/>
</dbReference>
<dbReference type="AlphaFoldDB" id="A0A4R7HZ99"/>
<evidence type="ECO:0000313" key="3">
    <source>
        <dbReference type="EMBL" id="TDT16140.1"/>
    </source>
</evidence>
<keyword evidence="3" id="KW-0808">Transferase</keyword>
<comment type="caution">
    <text evidence="3">The sequence shown here is derived from an EMBL/GenBank/DDBJ whole genome shotgun (WGS) entry which is preliminary data.</text>
</comment>
<protein>
    <submittedName>
        <fullName evidence="3">Rhodanese-related sulfurtransferase</fullName>
    </submittedName>
</protein>
<dbReference type="SMART" id="SM00450">
    <property type="entry name" value="RHOD"/>
    <property type="match status" value="1"/>
</dbReference>
<feature type="domain" description="Rhodanese" evidence="2">
    <location>
        <begin position="81"/>
        <end position="171"/>
    </location>
</feature>
<dbReference type="GO" id="GO:0016740">
    <property type="term" value="F:transferase activity"/>
    <property type="evidence" value="ECO:0007669"/>
    <property type="project" value="UniProtKB-KW"/>
</dbReference>
<dbReference type="Gene3D" id="3.40.250.10">
    <property type="entry name" value="Rhodanese-like domain"/>
    <property type="match status" value="1"/>
</dbReference>
<feature type="region of interest" description="Disordered" evidence="1">
    <location>
        <begin position="43"/>
        <end position="65"/>
    </location>
</feature>
<sequence length="171" mass="17647">MIRRLRNPHEVPMSRTTTLSTVLAAGIAVVGLAACGGGDDTPVAEAAAEAPDGSPGGDAVAGGDPVPFGLVDPATAASLAQDDTITVIDVRTPEEYAEGHIEGATLFDFYEPTFADQLAELDRNGTYLLYCRSGNRSGQAASIMSELGFDQVYDAQGGVIAYEAAGLPLEN</sequence>